<protein>
    <submittedName>
        <fullName evidence="3 4">Uncharacterized protein isoform X1</fullName>
    </submittedName>
</protein>
<feature type="coiled-coil region" evidence="1">
    <location>
        <begin position="158"/>
        <end position="185"/>
    </location>
</feature>
<sequence>MAPAQHIGQTALDRKPNFSVKIAASGKTNTLPYNSEKKGFNYRYNIVQMESTLNARTTKASNSATDVAVDVTGFARSSDIRLATKEDPDETEYSSSFADTTSGNDNGSGPSDAEVESRFYDDSGLVSSFDGFGSLFPIRKKKLTAHWRDFIRPIMWRCKWAELKIKELQLQAARYNREISALDGKKHRALDQATLEESGSKSLPFIYPRLRKKAMKRRKRKRVEDGTDIAAQMSTHNLFSYFENKKLDLDGTPAGDDISNAALAEQKSNGHDEFGNDDDLSILESSNSFLEQILRKIELVHSRVHKLKDQLDTVMTKNAIKFSSSENLMSIDGQASSIRSPTFSACNGDTISAGGLYATSQHMVDYDLGDFVMPDSTMSSYGEAMPIPDIIESTVGLLSSVDVTQQQAQVGDSSERIVDNILIHNEVGHILTMTPDKSLEKHQDVRNNVEEESSNPPPPASDPNAAVKASTSQKNPPPPASESNAAVKASTSQEQSTFKSSLASDIRFPRNKRKRGERKAGSVGWNRKMPGELNSQ</sequence>
<dbReference type="InterPro" id="IPR038745">
    <property type="entry name" value="AT4G37440-like"/>
</dbReference>
<gene>
    <name evidence="3 4" type="primary">LOC107823259</name>
</gene>
<dbReference type="OrthoDB" id="21648at2759"/>
<dbReference type="CDD" id="cd11650">
    <property type="entry name" value="AT4G37440_like"/>
    <property type="match status" value="1"/>
</dbReference>
<proteinExistence type="predicted"/>
<dbReference type="KEGG" id="nta:107823259"/>
<feature type="compositionally biased region" description="Polar residues" evidence="2">
    <location>
        <begin position="481"/>
        <end position="503"/>
    </location>
</feature>
<name>A0A1S4CW67_TOBAC</name>
<feature type="region of interest" description="Disordered" evidence="2">
    <location>
        <begin position="85"/>
        <end position="114"/>
    </location>
</feature>
<evidence type="ECO:0000313" key="4">
    <source>
        <dbReference type="RefSeq" id="XP_016505375.1"/>
    </source>
</evidence>
<dbReference type="STRING" id="4097.A0A1S4CW67"/>
<dbReference type="PANTHER" id="PTHR34057:SF1">
    <property type="entry name" value="ELONGATION FACTOR"/>
    <property type="match status" value="1"/>
</dbReference>
<dbReference type="RefSeq" id="XP_016505374.1">
    <property type="nucleotide sequence ID" value="XM_016649888.1"/>
</dbReference>
<accession>A0A1S4CW67</accession>
<dbReference type="PaxDb" id="4097-A0A1S4CW67"/>
<reference evidence="3 4" key="1">
    <citation type="submission" date="2025-04" db="UniProtKB">
        <authorList>
            <consortium name="RefSeq"/>
        </authorList>
    </citation>
    <scope>IDENTIFICATION</scope>
</reference>
<dbReference type="AlphaFoldDB" id="A0A1S4CW67"/>
<dbReference type="PANTHER" id="PTHR34057">
    <property type="entry name" value="ELONGATION FACTOR"/>
    <property type="match status" value="1"/>
</dbReference>
<evidence type="ECO:0000256" key="2">
    <source>
        <dbReference type="SAM" id="MobiDB-lite"/>
    </source>
</evidence>
<evidence type="ECO:0000313" key="3">
    <source>
        <dbReference type="RefSeq" id="XP_016505374.1"/>
    </source>
</evidence>
<feature type="compositionally biased region" description="Polar residues" evidence="2">
    <location>
        <begin position="93"/>
        <end position="109"/>
    </location>
</feature>
<feature type="compositionally biased region" description="Basic and acidic residues" evidence="2">
    <location>
        <begin position="437"/>
        <end position="449"/>
    </location>
</feature>
<keyword evidence="1" id="KW-0175">Coiled coil</keyword>
<dbReference type="RefSeq" id="XP_016505375.1">
    <property type="nucleotide sequence ID" value="XM_016649889.1"/>
</dbReference>
<feature type="region of interest" description="Disordered" evidence="2">
    <location>
        <begin position="433"/>
        <end position="536"/>
    </location>
</feature>
<organism evidence="4">
    <name type="scientific">Nicotiana tabacum</name>
    <name type="common">Common tobacco</name>
    <dbReference type="NCBI Taxonomy" id="4097"/>
    <lineage>
        <taxon>Eukaryota</taxon>
        <taxon>Viridiplantae</taxon>
        <taxon>Streptophyta</taxon>
        <taxon>Embryophyta</taxon>
        <taxon>Tracheophyta</taxon>
        <taxon>Spermatophyta</taxon>
        <taxon>Magnoliopsida</taxon>
        <taxon>eudicotyledons</taxon>
        <taxon>Gunneridae</taxon>
        <taxon>Pentapetalae</taxon>
        <taxon>asterids</taxon>
        <taxon>lamiids</taxon>
        <taxon>Solanales</taxon>
        <taxon>Solanaceae</taxon>
        <taxon>Nicotianoideae</taxon>
        <taxon>Nicotianeae</taxon>
        <taxon>Nicotiana</taxon>
    </lineage>
</organism>
<evidence type="ECO:0000256" key="1">
    <source>
        <dbReference type="SAM" id="Coils"/>
    </source>
</evidence>